<dbReference type="GO" id="GO:0005886">
    <property type="term" value="C:plasma membrane"/>
    <property type="evidence" value="ECO:0007669"/>
    <property type="project" value="TreeGrafter"/>
</dbReference>
<dbReference type="PANTHER" id="PTHR30627">
    <property type="entry name" value="PEPTIDOGLYCAN D,D-TRANSPEPTIDASE"/>
    <property type="match status" value="1"/>
</dbReference>
<evidence type="ECO:0000259" key="5">
    <source>
        <dbReference type="Pfam" id="PF00905"/>
    </source>
</evidence>
<dbReference type="InterPro" id="IPR012338">
    <property type="entry name" value="Beta-lactam/transpept-like"/>
</dbReference>
<evidence type="ECO:0000313" key="7">
    <source>
        <dbReference type="EMBL" id="ABU57200.1"/>
    </source>
</evidence>
<evidence type="ECO:0000256" key="1">
    <source>
        <dbReference type="ARBA" id="ARBA00004370"/>
    </source>
</evidence>
<dbReference type="OrthoDB" id="9804124at2"/>
<dbReference type="SUPFAM" id="SSF56519">
    <property type="entry name" value="Penicillin binding protein dimerisation domain"/>
    <property type="match status" value="1"/>
</dbReference>
<feature type="transmembrane region" description="Helical" evidence="4">
    <location>
        <begin position="33"/>
        <end position="51"/>
    </location>
</feature>
<keyword evidence="8" id="KW-1185">Reference proteome</keyword>
<dbReference type="InterPro" id="IPR005311">
    <property type="entry name" value="PBP_dimer"/>
</dbReference>
<dbReference type="Gene3D" id="3.30.450.330">
    <property type="match status" value="1"/>
</dbReference>
<comment type="similarity">
    <text evidence="2">Belongs to the transpeptidase family.</text>
</comment>
<keyword evidence="4" id="KW-0812">Transmembrane</keyword>
<proteinExistence type="inferred from homology"/>
<keyword evidence="7" id="KW-0328">Glycosyltransferase</keyword>
<evidence type="ECO:0000259" key="6">
    <source>
        <dbReference type="Pfam" id="PF03717"/>
    </source>
</evidence>
<dbReference type="KEGG" id="rca:Rcas_1101"/>
<dbReference type="GO" id="GO:0071555">
    <property type="term" value="P:cell wall organization"/>
    <property type="evidence" value="ECO:0007669"/>
    <property type="project" value="TreeGrafter"/>
</dbReference>
<dbReference type="AlphaFoldDB" id="A7NIA0"/>
<feature type="domain" description="Penicillin-binding protein dimerisation" evidence="6">
    <location>
        <begin position="79"/>
        <end position="227"/>
    </location>
</feature>
<dbReference type="Pfam" id="PF00905">
    <property type="entry name" value="Transpeptidase"/>
    <property type="match status" value="1"/>
</dbReference>
<dbReference type="InterPro" id="IPR001460">
    <property type="entry name" value="PCN-bd_Tpept"/>
</dbReference>
<keyword evidence="4" id="KW-1133">Transmembrane helix</keyword>
<dbReference type="Pfam" id="PF03717">
    <property type="entry name" value="PBP_dimer"/>
    <property type="match status" value="1"/>
</dbReference>
<dbReference type="HOGENOM" id="CLU_009289_6_0_0"/>
<organism evidence="7 8">
    <name type="scientific">Roseiflexus castenholzii (strain DSM 13941 / HLO8)</name>
    <dbReference type="NCBI Taxonomy" id="383372"/>
    <lineage>
        <taxon>Bacteria</taxon>
        <taxon>Bacillati</taxon>
        <taxon>Chloroflexota</taxon>
        <taxon>Chloroflexia</taxon>
        <taxon>Chloroflexales</taxon>
        <taxon>Roseiflexineae</taxon>
        <taxon>Roseiflexaceae</taxon>
        <taxon>Roseiflexus</taxon>
    </lineage>
</organism>
<sequence length="618" mass="67068">MAARTTRSTVVNRAPARRSVSAVRPVTISRWRLNLLLLLTVVIIVRIAVHLGSIQTGQVRIGGRTLAEMARAEVRQRLPIPAPRGVIRDSKGNVLALDVDLQSLYIVPSQIDQKNAPRLALTLSGLLGVPSPDILAAMQNTSLYQVRIKRWLEPEIAERVLALDEPGLVLQYEPRRVYPQGAFAAHVIGAVNFEHIGISGVEGYYDTLLRGSTGVITAEVDSQRNPIWIAPQDVHPASPGVDLQLTIDPTVQHIIETELKQAVDVHNADGGVVIVMDPRTGAILGMASYPTFDPNRYFEYTPETYNLNPAVGTQYEPGSTFKIFTVAAGLQARAFTADTIVDDPGSVYRYGWRLSNWNGAGNGPLNPEKVLYYSSNVGALQLAELIGADRFYAMLDEFGFGRPTGIDIAGESGGMVQTPAREGWSPLVLDTNGYGQGIAVTPLQLVRMVAAIGNDGKLMRPYIVERRCRGDDCVITQPKPIGHPIEPGVAWTVRRMLVKSANHYAPVVWAGMTGHYGDTWLVPGYEVCAKTGTSSIPDGRGGYVSDATIGSVAGLAPAENARFAILVKVDRPRDDYWAVRTAIPLFQSIATQLVQYARIAPDMGLVDPGQTVGGRLNR</sequence>
<dbReference type="EC" id="2.4.1.129" evidence="7"/>
<dbReference type="InterPro" id="IPR036138">
    <property type="entry name" value="PBP_dimer_sf"/>
</dbReference>
<dbReference type="InterPro" id="IPR050515">
    <property type="entry name" value="Beta-lactam/transpept"/>
</dbReference>
<dbReference type="Gene3D" id="3.90.1310.10">
    <property type="entry name" value="Penicillin-binding protein 2a (Domain 2)"/>
    <property type="match status" value="1"/>
</dbReference>
<keyword evidence="7" id="KW-0808">Transferase</keyword>
<evidence type="ECO:0000256" key="4">
    <source>
        <dbReference type="SAM" id="Phobius"/>
    </source>
</evidence>
<protein>
    <submittedName>
        <fullName evidence="7">Peptidoglycan glycosyltransferase</fullName>
        <ecNumber evidence="7">2.4.1.129</ecNumber>
    </submittedName>
</protein>
<evidence type="ECO:0000256" key="2">
    <source>
        <dbReference type="ARBA" id="ARBA00007171"/>
    </source>
</evidence>
<feature type="domain" description="Penicillin-binding protein transpeptidase" evidence="5">
    <location>
        <begin position="271"/>
        <end position="589"/>
    </location>
</feature>
<dbReference type="Proteomes" id="UP000000263">
    <property type="component" value="Chromosome"/>
</dbReference>
<dbReference type="eggNOG" id="COG0768">
    <property type="taxonomic scope" value="Bacteria"/>
</dbReference>
<keyword evidence="3 4" id="KW-0472">Membrane</keyword>
<reference evidence="7 8" key="1">
    <citation type="submission" date="2007-08" db="EMBL/GenBank/DDBJ databases">
        <title>Complete sequence of Roseiflexus castenholzii DSM 13941.</title>
        <authorList>
            <consortium name="US DOE Joint Genome Institute"/>
            <person name="Copeland A."/>
            <person name="Lucas S."/>
            <person name="Lapidus A."/>
            <person name="Barry K."/>
            <person name="Glavina del Rio T."/>
            <person name="Dalin E."/>
            <person name="Tice H."/>
            <person name="Pitluck S."/>
            <person name="Thompson L.S."/>
            <person name="Brettin T."/>
            <person name="Bruce D."/>
            <person name="Detter J.C."/>
            <person name="Han C."/>
            <person name="Tapia R."/>
            <person name="Schmutz J."/>
            <person name="Larimer F."/>
            <person name="Land M."/>
            <person name="Hauser L."/>
            <person name="Kyrpides N."/>
            <person name="Mikhailova N."/>
            <person name="Bryant D.A."/>
            <person name="Hanada S."/>
            <person name="Tsukatani Y."/>
            <person name="Richardson P."/>
        </authorList>
    </citation>
    <scope>NUCLEOTIDE SEQUENCE [LARGE SCALE GENOMIC DNA]</scope>
    <source>
        <strain evidence="8">DSM 13941 / HLO8</strain>
    </source>
</reference>
<dbReference type="GO" id="GO:0008658">
    <property type="term" value="F:penicillin binding"/>
    <property type="evidence" value="ECO:0007669"/>
    <property type="project" value="InterPro"/>
</dbReference>
<gene>
    <name evidence="7" type="ordered locus">Rcas_1101</name>
</gene>
<evidence type="ECO:0000313" key="8">
    <source>
        <dbReference type="Proteomes" id="UP000000263"/>
    </source>
</evidence>
<accession>A7NIA0</accession>
<comment type="subcellular location">
    <subcellularLocation>
        <location evidence="1">Membrane</location>
    </subcellularLocation>
</comment>
<dbReference type="EMBL" id="CP000804">
    <property type="protein sequence ID" value="ABU57200.1"/>
    <property type="molecule type" value="Genomic_DNA"/>
</dbReference>
<dbReference type="PANTHER" id="PTHR30627:SF1">
    <property type="entry name" value="PEPTIDOGLYCAN D,D-TRANSPEPTIDASE FTSI"/>
    <property type="match status" value="1"/>
</dbReference>
<dbReference type="GO" id="GO:0016757">
    <property type="term" value="F:glycosyltransferase activity"/>
    <property type="evidence" value="ECO:0007669"/>
    <property type="project" value="UniProtKB-KW"/>
</dbReference>
<evidence type="ECO:0000256" key="3">
    <source>
        <dbReference type="ARBA" id="ARBA00023136"/>
    </source>
</evidence>
<dbReference type="STRING" id="383372.Rcas_1101"/>
<dbReference type="Gene3D" id="3.40.710.10">
    <property type="entry name" value="DD-peptidase/beta-lactamase superfamily"/>
    <property type="match status" value="1"/>
</dbReference>
<dbReference type="RefSeq" id="WP_012119630.1">
    <property type="nucleotide sequence ID" value="NC_009767.1"/>
</dbReference>
<dbReference type="SUPFAM" id="SSF56601">
    <property type="entry name" value="beta-lactamase/transpeptidase-like"/>
    <property type="match status" value="1"/>
</dbReference>
<name>A7NIA0_ROSCS</name>